<dbReference type="EMBL" id="CP032514">
    <property type="protein sequence ID" value="AYD90433.1"/>
    <property type="molecule type" value="Genomic_DNA"/>
</dbReference>
<evidence type="ECO:0000256" key="1">
    <source>
        <dbReference type="SAM" id="MobiDB-lite"/>
    </source>
</evidence>
<feature type="region of interest" description="Disordered" evidence="1">
    <location>
        <begin position="134"/>
        <end position="181"/>
    </location>
</feature>
<sequence>MLLSPTVPQDLTERLWRLLRSEEASLTQALDELVIGMGGRLGSIPDFALAVSAPDDMMHVALRGSARLEVDGQALDASSVTTWLETAYASPRSVVARSPERSGSVYRPAADAVVVAGLLRLAVTVTVGRMALAASRGRQLPVPGSRTTTPTLSEPPLTGSGAGPGLSPTSPPPGPPAGLSTSVAAVPVRPWLPTVWALPRRTSRTPVRPRRHLGQGERLVGRHRRPSPPSVAAVRRRCLPRGRPVLAWRTRTQGGRGSRRTQRM</sequence>
<evidence type="ECO:0000313" key="2">
    <source>
        <dbReference type="EMBL" id="AYD90433.1"/>
    </source>
</evidence>
<name>A0ABN5PPU1_9ACTO</name>
<gene>
    <name evidence="2" type="ORF">D5R93_11235</name>
</gene>
<proteinExistence type="predicted"/>
<dbReference type="Proteomes" id="UP000273001">
    <property type="component" value="Chromosome"/>
</dbReference>
<organism evidence="2 3">
    <name type="scientific">Actinomyces lilanjuaniae</name>
    <dbReference type="NCBI Taxonomy" id="2321394"/>
    <lineage>
        <taxon>Bacteria</taxon>
        <taxon>Bacillati</taxon>
        <taxon>Actinomycetota</taxon>
        <taxon>Actinomycetes</taxon>
        <taxon>Actinomycetales</taxon>
        <taxon>Actinomycetaceae</taxon>
        <taxon>Actinomyces</taxon>
    </lineage>
</organism>
<accession>A0ABN5PPU1</accession>
<protein>
    <submittedName>
        <fullName evidence="2">Uncharacterized protein</fullName>
    </submittedName>
</protein>
<feature type="compositionally biased region" description="Low complexity" evidence="1">
    <location>
        <begin position="147"/>
        <end position="159"/>
    </location>
</feature>
<reference evidence="2 3" key="1">
    <citation type="submission" date="2018-09" db="EMBL/GenBank/DDBJ databases">
        <authorList>
            <person name="Li J."/>
        </authorList>
    </citation>
    <scope>NUCLEOTIDE SEQUENCE [LARGE SCALE GENOMIC DNA]</scope>
    <source>
        <strain evidence="2 3">2129</strain>
    </source>
</reference>
<keyword evidence="3" id="KW-1185">Reference proteome</keyword>
<evidence type="ECO:0000313" key="3">
    <source>
        <dbReference type="Proteomes" id="UP000273001"/>
    </source>
</evidence>